<dbReference type="Proteomes" id="UP001153269">
    <property type="component" value="Unassembled WGS sequence"/>
</dbReference>
<keyword evidence="4" id="KW-1185">Reference proteome</keyword>
<keyword evidence="2" id="KW-0812">Transmembrane</keyword>
<organism evidence="3 4">
    <name type="scientific">Pleuronectes platessa</name>
    <name type="common">European plaice</name>
    <dbReference type="NCBI Taxonomy" id="8262"/>
    <lineage>
        <taxon>Eukaryota</taxon>
        <taxon>Metazoa</taxon>
        <taxon>Chordata</taxon>
        <taxon>Craniata</taxon>
        <taxon>Vertebrata</taxon>
        <taxon>Euteleostomi</taxon>
        <taxon>Actinopterygii</taxon>
        <taxon>Neopterygii</taxon>
        <taxon>Teleostei</taxon>
        <taxon>Neoteleostei</taxon>
        <taxon>Acanthomorphata</taxon>
        <taxon>Carangaria</taxon>
        <taxon>Pleuronectiformes</taxon>
        <taxon>Pleuronectoidei</taxon>
        <taxon>Pleuronectidae</taxon>
        <taxon>Pleuronectes</taxon>
    </lineage>
</organism>
<keyword evidence="2" id="KW-0472">Membrane</keyword>
<evidence type="ECO:0000256" key="2">
    <source>
        <dbReference type="SAM" id="Phobius"/>
    </source>
</evidence>
<keyword evidence="2" id="KW-1133">Transmembrane helix</keyword>
<evidence type="ECO:0000256" key="1">
    <source>
        <dbReference type="SAM" id="MobiDB-lite"/>
    </source>
</evidence>
<accession>A0A9N7Z4M7</accession>
<sequence>MAKCGDIAVLPGAGESERSIFLGVSSTQHALLLPGVTRYNVDPICLPAEGLMKAQGHLVQTADIHQRSSMSNAADGGESSSGRRRGSGSCSLIASTHSKQVQLETVRGEVSEAYTCIRGSRQDPGPLSCWTPGFLPPCTAVHMLPTYIVFRLFSLFCCTLSDFVYWYMWICAKQLLQ</sequence>
<name>A0A9N7Z4M7_PLEPL</name>
<dbReference type="EMBL" id="CADEAL010004078">
    <property type="protein sequence ID" value="CAB1451140.1"/>
    <property type="molecule type" value="Genomic_DNA"/>
</dbReference>
<gene>
    <name evidence="3" type="ORF">PLEPLA_LOCUS38833</name>
</gene>
<evidence type="ECO:0000313" key="4">
    <source>
        <dbReference type="Proteomes" id="UP001153269"/>
    </source>
</evidence>
<evidence type="ECO:0000313" key="3">
    <source>
        <dbReference type="EMBL" id="CAB1451140.1"/>
    </source>
</evidence>
<feature type="transmembrane region" description="Helical" evidence="2">
    <location>
        <begin position="148"/>
        <end position="168"/>
    </location>
</feature>
<comment type="caution">
    <text evidence="3">The sequence shown here is derived from an EMBL/GenBank/DDBJ whole genome shotgun (WGS) entry which is preliminary data.</text>
</comment>
<feature type="region of interest" description="Disordered" evidence="1">
    <location>
        <begin position="68"/>
        <end position="90"/>
    </location>
</feature>
<reference evidence="3" key="1">
    <citation type="submission" date="2020-03" db="EMBL/GenBank/DDBJ databases">
        <authorList>
            <person name="Weist P."/>
        </authorList>
    </citation>
    <scope>NUCLEOTIDE SEQUENCE</scope>
</reference>
<proteinExistence type="predicted"/>
<protein>
    <submittedName>
        <fullName evidence="3">Uncharacterized protein</fullName>
    </submittedName>
</protein>
<dbReference type="AlphaFoldDB" id="A0A9N7Z4M7"/>